<dbReference type="InterPro" id="IPR028001">
    <property type="entry name" value="SAXO5"/>
</dbReference>
<dbReference type="Proteomes" id="UP000828390">
    <property type="component" value="Unassembled WGS sequence"/>
</dbReference>
<reference evidence="2" key="2">
    <citation type="submission" date="2020-11" db="EMBL/GenBank/DDBJ databases">
        <authorList>
            <person name="McCartney M.A."/>
            <person name="Auch B."/>
            <person name="Kono T."/>
            <person name="Mallez S."/>
            <person name="Becker A."/>
            <person name="Gohl D.M."/>
            <person name="Silverstein K.A.T."/>
            <person name="Koren S."/>
            <person name="Bechman K.B."/>
            <person name="Herman A."/>
            <person name="Abrahante J.E."/>
            <person name="Garbe J."/>
        </authorList>
    </citation>
    <scope>NUCLEOTIDE SEQUENCE</scope>
    <source>
        <strain evidence="2">Duluth1</strain>
        <tissue evidence="2">Whole animal</tissue>
    </source>
</reference>
<name>A0A9D4KCR5_DREPO</name>
<dbReference type="AlphaFoldDB" id="A0A9D4KCR5"/>
<dbReference type="EMBL" id="JAIWYP010000004">
    <property type="protein sequence ID" value="KAH3837428.1"/>
    <property type="molecule type" value="Genomic_DNA"/>
</dbReference>
<sequence length="488" mass="55415">MSSTVGAPIVNPKTGLAFLKSTSFRIGQDNQLTNQRMRSIFKTDYPPYEQYGRTEGAEPPPLSEVMHRDQSFFNERESETTKSFEYRHVPKPEIQGASGKLRLTNFKMDRDLNKFHSFETVHNSYFTPKMGDTYQRVLGSGKQKSNIPQGDREKELQPLTDYRDRYKGHDTTIHKTIRAPSMHEGGPPTIKGDERSTHFNTTHMDTFLGRYQKPVATLPAPPSYNVPTGDPMKVIERETTMNASYQNLAGQTERPPYNAEDVTRVLNQTNFKQQDGHYKWNDYRSTATDSYLPSVIAVERFKPDKHRNHSDFPEGDLDGARVSERVNLTTSRFYHGNPPRGIHNHIISGANLRTKSNVWFGEPPLGGAFYNTTNSRAFPAKSLPYSYNRSSFHKESDIPLNYYGGGERNNTTAFSDYQDPRQVRTAPNPVAIDNLKKSHILPPISNLRNFSTTHNDTFYPKNAERYSYDAGRLQKSSVPLGTLAAVAD</sequence>
<proteinExistence type="predicted"/>
<dbReference type="PANTHER" id="PTHR34828:SF1">
    <property type="entry name" value="TESTIS-EXPRESSED PROTEIN 45"/>
    <property type="match status" value="1"/>
</dbReference>
<gene>
    <name evidence="2" type="ORF">DPMN_110817</name>
</gene>
<evidence type="ECO:0000313" key="3">
    <source>
        <dbReference type="Proteomes" id="UP000828390"/>
    </source>
</evidence>
<accession>A0A9D4KCR5</accession>
<dbReference type="PANTHER" id="PTHR34828">
    <property type="entry name" value="TESTIS-EXPRESSED PROTEIN 45"/>
    <property type="match status" value="1"/>
</dbReference>
<protein>
    <submittedName>
        <fullName evidence="2">Uncharacterized protein</fullName>
    </submittedName>
</protein>
<feature type="region of interest" description="Disordered" evidence="1">
    <location>
        <begin position="140"/>
        <end position="161"/>
    </location>
</feature>
<dbReference type="OrthoDB" id="6151791at2759"/>
<keyword evidence="3" id="KW-1185">Reference proteome</keyword>
<dbReference type="Pfam" id="PF15373">
    <property type="entry name" value="SAXO5-like"/>
    <property type="match status" value="1"/>
</dbReference>
<reference evidence="2" key="1">
    <citation type="journal article" date="2019" name="bioRxiv">
        <title>The Genome of the Zebra Mussel, Dreissena polymorpha: A Resource for Invasive Species Research.</title>
        <authorList>
            <person name="McCartney M.A."/>
            <person name="Auch B."/>
            <person name="Kono T."/>
            <person name="Mallez S."/>
            <person name="Zhang Y."/>
            <person name="Obille A."/>
            <person name="Becker A."/>
            <person name="Abrahante J.E."/>
            <person name="Garbe J."/>
            <person name="Badalamenti J.P."/>
            <person name="Herman A."/>
            <person name="Mangelson H."/>
            <person name="Liachko I."/>
            <person name="Sullivan S."/>
            <person name="Sone E.D."/>
            <person name="Koren S."/>
            <person name="Silverstein K.A.T."/>
            <person name="Beckman K.B."/>
            <person name="Gohl D.M."/>
        </authorList>
    </citation>
    <scope>NUCLEOTIDE SEQUENCE</scope>
    <source>
        <strain evidence="2">Duluth1</strain>
        <tissue evidence="2">Whole animal</tissue>
    </source>
</reference>
<feature type="compositionally biased region" description="Basic and acidic residues" evidence="1">
    <location>
        <begin position="150"/>
        <end position="161"/>
    </location>
</feature>
<evidence type="ECO:0000313" key="2">
    <source>
        <dbReference type="EMBL" id="KAH3837428.1"/>
    </source>
</evidence>
<organism evidence="2 3">
    <name type="scientific">Dreissena polymorpha</name>
    <name type="common">Zebra mussel</name>
    <name type="synonym">Mytilus polymorpha</name>
    <dbReference type="NCBI Taxonomy" id="45954"/>
    <lineage>
        <taxon>Eukaryota</taxon>
        <taxon>Metazoa</taxon>
        <taxon>Spiralia</taxon>
        <taxon>Lophotrochozoa</taxon>
        <taxon>Mollusca</taxon>
        <taxon>Bivalvia</taxon>
        <taxon>Autobranchia</taxon>
        <taxon>Heteroconchia</taxon>
        <taxon>Euheterodonta</taxon>
        <taxon>Imparidentia</taxon>
        <taxon>Neoheterodontei</taxon>
        <taxon>Myida</taxon>
        <taxon>Dreissenoidea</taxon>
        <taxon>Dreissenidae</taxon>
        <taxon>Dreissena</taxon>
    </lineage>
</organism>
<comment type="caution">
    <text evidence="2">The sequence shown here is derived from an EMBL/GenBank/DDBJ whole genome shotgun (WGS) entry which is preliminary data.</text>
</comment>
<evidence type="ECO:0000256" key="1">
    <source>
        <dbReference type="SAM" id="MobiDB-lite"/>
    </source>
</evidence>